<dbReference type="InterPro" id="IPR003084">
    <property type="entry name" value="HDAC_I/II"/>
</dbReference>
<evidence type="ECO:0000256" key="10">
    <source>
        <dbReference type="ARBA" id="ARBA00022723"/>
    </source>
</evidence>
<evidence type="ECO:0000256" key="8">
    <source>
        <dbReference type="ARBA" id="ARBA00022490"/>
    </source>
</evidence>
<evidence type="ECO:0000313" key="20">
    <source>
        <dbReference type="EMBL" id="KAH8996283.1"/>
    </source>
</evidence>
<dbReference type="Proteomes" id="UP001201163">
    <property type="component" value="Unassembled WGS sequence"/>
</dbReference>
<keyword evidence="10" id="KW-0479">Metal-binding</keyword>
<evidence type="ECO:0000256" key="18">
    <source>
        <dbReference type="ARBA" id="ARBA00042783"/>
    </source>
</evidence>
<proteinExistence type="inferred from homology"/>
<dbReference type="InterPro" id="IPR023801">
    <property type="entry name" value="His_deacetylse_dom"/>
</dbReference>
<evidence type="ECO:0000256" key="2">
    <source>
        <dbReference type="ARBA" id="ARBA00004123"/>
    </source>
</evidence>
<dbReference type="EC" id="3.5.1.98" evidence="6"/>
<evidence type="ECO:0000256" key="12">
    <source>
        <dbReference type="ARBA" id="ARBA00022853"/>
    </source>
</evidence>
<evidence type="ECO:0000313" key="21">
    <source>
        <dbReference type="Proteomes" id="UP001201163"/>
    </source>
</evidence>
<keyword evidence="9" id="KW-0678">Repressor</keyword>
<evidence type="ECO:0000256" key="6">
    <source>
        <dbReference type="ARBA" id="ARBA00012111"/>
    </source>
</evidence>
<evidence type="ECO:0000256" key="11">
    <source>
        <dbReference type="ARBA" id="ARBA00022801"/>
    </source>
</evidence>
<evidence type="ECO:0000256" key="1">
    <source>
        <dbReference type="ARBA" id="ARBA00001968"/>
    </source>
</evidence>
<comment type="similarity">
    <text evidence="5">Belongs to the histone deacetylase family. HD type 1 subfamily.</text>
</comment>
<dbReference type="GO" id="GO:0005737">
    <property type="term" value="C:cytoplasm"/>
    <property type="evidence" value="ECO:0007669"/>
    <property type="project" value="UniProtKB-SubCell"/>
</dbReference>
<evidence type="ECO:0000256" key="15">
    <source>
        <dbReference type="ARBA" id="ARBA00023242"/>
    </source>
</evidence>
<evidence type="ECO:0000256" key="14">
    <source>
        <dbReference type="ARBA" id="ARBA00023163"/>
    </source>
</evidence>
<evidence type="ECO:0000256" key="3">
    <source>
        <dbReference type="ARBA" id="ARBA00004286"/>
    </source>
</evidence>
<keyword evidence="15" id="KW-0539">Nucleus</keyword>
<dbReference type="PRINTS" id="PR01271">
    <property type="entry name" value="HISDACETLASE"/>
</dbReference>
<dbReference type="Pfam" id="PF00850">
    <property type="entry name" value="Hist_deacetyl"/>
    <property type="match status" value="1"/>
</dbReference>
<accession>A0AAD4QD63</accession>
<dbReference type="PRINTS" id="PR01270">
    <property type="entry name" value="HDASUPER"/>
</dbReference>
<gene>
    <name evidence="20" type="ORF">EDB92DRAFT_1942669</name>
</gene>
<comment type="cofactor">
    <cofactor evidence="1">
        <name>a divalent metal cation</name>
        <dbReference type="ChEBI" id="CHEBI:60240"/>
    </cofactor>
</comment>
<organism evidence="20 21">
    <name type="scientific">Lactarius akahatsu</name>
    <dbReference type="NCBI Taxonomy" id="416441"/>
    <lineage>
        <taxon>Eukaryota</taxon>
        <taxon>Fungi</taxon>
        <taxon>Dikarya</taxon>
        <taxon>Basidiomycota</taxon>
        <taxon>Agaricomycotina</taxon>
        <taxon>Agaricomycetes</taxon>
        <taxon>Russulales</taxon>
        <taxon>Russulaceae</taxon>
        <taxon>Lactarius</taxon>
    </lineage>
</organism>
<evidence type="ECO:0000256" key="17">
    <source>
        <dbReference type="ARBA" id="ARBA00041964"/>
    </source>
</evidence>
<keyword evidence="8" id="KW-0963">Cytoplasm</keyword>
<feature type="domain" description="Histone deacetylase" evidence="19">
    <location>
        <begin position="46"/>
        <end position="341"/>
    </location>
</feature>
<dbReference type="Gene3D" id="3.40.800.20">
    <property type="entry name" value="Histone deacetylase domain"/>
    <property type="match status" value="1"/>
</dbReference>
<sequence length="404" mass="43152">MAPCEIVYVASENLAKSSSLLPSNRNRSAFVHALVTSLGLFRRSAHSHPLPSHQLTVLRPNPASPLELASYHDRSYIDALLAKPPGPDAASCKEFGLEDDCAPFPGLREYVLGIGGASLTAARELAEGRCDIAICWDGGRHHAHKSKASGFCYINDCVLALLVLRRAPPPSLSSSISNQARKKSRIMYLDLDVHYGDGVAAAFRGAGARGQVLTLSVHYAARGFFPPSEHSALPDPSSDLFDPFTLSLPLHAGASCATFMRVWQAVDRILTAFAPDYLVLQCGVDGLAGDPIGAWNWSLGGEGGLAWFVQRILDSSAKVLLLGGGGYSPTNTARAWALLTSIACGAPLALDTPIPTHAAFPMYAPSFTLDVPAGNLRDENSDDYLMEIATVFERVAEVLRTQLA</sequence>
<dbReference type="PANTHER" id="PTHR10625">
    <property type="entry name" value="HISTONE DEACETYLASE HDAC1-RELATED"/>
    <property type="match status" value="1"/>
</dbReference>
<protein>
    <recommendedName>
        <fullName evidence="16">Histone deacetylase 8</fullName>
        <ecNumber evidence="6">3.5.1.98</ecNumber>
    </recommendedName>
    <alternativeName>
        <fullName evidence="17">Protein deacetylase HDAC8</fullName>
    </alternativeName>
    <alternativeName>
        <fullName evidence="18">Protein decrotonylase HDAC8</fullName>
    </alternativeName>
</protein>
<dbReference type="EMBL" id="JAKELL010000009">
    <property type="protein sequence ID" value="KAH8996283.1"/>
    <property type="molecule type" value="Genomic_DNA"/>
</dbReference>
<dbReference type="InterPro" id="IPR037138">
    <property type="entry name" value="His_deacetylse_dom_sf"/>
</dbReference>
<keyword evidence="12" id="KW-0156">Chromatin regulator</keyword>
<evidence type="ECO:0000256" key="4">
    <source>
        <dbReference type="ARBA" id="ARBA00004496"/>
    </source>
</evidence>
<name>A0AAD4QD63_9AGAM</name>
<keyword evidence="21" id="KW-1185">Reference proteome</keyword>
<dbReference type="InterPro" id="IPR000286">
    <property type="entry name" value="HDACs"/>
</dbReference>
<dbReference type="PANTHER" id="PTHR10625:SF14">
    <property type="entry name" value="HISTONE DEACETYLASE 8"/>
    <property type="match status" value="1"/>
</dbReference>
<evidence type="ECO:0000256" key="9">
    <source>
        <dbReference type="ARBA" id="ARBA00022491"/>
    </source>
</evidence>
<dbReference type="AlphaFoldDB" id="A0AAD4QD63"/>
<dbReference type="GO" id="GO:0005634">
    <property type="term" value="C:nucleus"/>
    <property type="evidence" value="ECO:0007669"/>
    <property type="project" value="UniProtKB-SubCell"/>
</dbReference>
<dbReference type="GO" id="GO:0141221">
    <property type="term" value="F:histone deacetylase activity, hydrolytic mechanism"/>
    <property type="evidence" value="ECO:0007669"/>
    <property type="project" value="UniProtKB-EC"/>
</dbReference>
<evidence type="ECO:0000256" key="16">
    <source>
        <dbReference type="ARBA" id="ARBA00040347"/>
    </source>
</evidence>
<comment type="subcellular location">
    <subcellularLocation>
        <location evidence="3">Chromosome</location>
    </subcellularLocation>
    <subcellularLocation>
        <location evidence="4">Cytoplasm</location>
    </subcellularLocation>
    <subcellularLocation>
        <location evidence="2">Nucleus</location>
    </subcellularLocation>
</comment>
<keyword evidence="7" id="KW-0158">Chromosome</keyword>
<evidence type="ECO:0000259" key="19">
    <source>
        <dbReference type="Pfam" id="PF00850"/>
    </source>
</evidence>
<evidence type="ECO:0000256" key="7">
    <source>
        <dbReference type="ARBA" id="ARBA00022454"/>
    </source>
</evidence>
<keyword evidence="11" id="KW-0378">Hydrolase</keyword>
<dbReference type="SUPFAM" id="SSF52768">
    <property type="entry name" value="Arginase/deacetylase"/>
    <property type="match status" value="1"/>
</dbReference>
<keyword evidence="13" id="KW-0805">Transcription regulation</keyword>
<dbReference type="GO" id="GO:0031507">
    <property type="term" value="P:heterochromatin formation"/>
    <property type="evidence" value="ECO:0007669"/>
    <property type="project" value="TreeGrafter"/>
</dbReference>
<evidence type="ECO:0000256" key="13">
    <source>
        <dbReference type="ARBA" id="ARBA00023015"/>
    </source>
</evidence>
<dbReference type="GO" id="GO:0046872">
    <property type="term" value="F:metal ion binding"/>
    <property type="evidence" value="ECO:0007669"/>
    <property type="project" value="UniProtKB-KW"/>
</dbReference>
<keyword evidence="14" id="KW-0804">Transcription</keyword>
<reference evidence="20" key="1">
    <citation type="submission" date="2022-01" db="EMBL/GenBank/DDBJ databases">
        <title>Comparative genomics reveals a dynamic genome evolution in the ectomycorrhizal milk-cap (Lactarius) mushrooms.</title>
        <authorList>
            <consortium name="DOE Joint Genome Institute"/>
            <person name="Lebreton A."/>
            <person name="Tang N."/>
            <person name="Kuo A."/>
            <person name="LaButti K."/>
            <person name="Drula E."/>
            <person name="Barry K."/>
            <person name="Clum A."/>
            <person name="Lipzen A."/>
            <person name="Mousain D."/>
            <person name="Ng V."/>
            <person name="Wang R."/>
            <person name="Wang X."/>
            <person name="Dai Y."/>
            <person name="Henrissat B."/>
            <person name="Grigoriev I.V."/>
            <person name="Guerin-Laguette A."/>
            <person name="Yu F."/>
            <person name="Martin F.M."/>
        </authorList>
    </citation>
    <scope>NUCLEOTIDE SEQUENCE</scope>
    <source>
        <strain evidence="20">QP</strain>
    </source>
</reference>
<dbReference type="InterPro" id="IPR023696">
    <property type="entry name" value="Ureohydrolase_dom_sf"/>
</dbReference>
<dbReference type="GO" id="GO:0005694">
    <property type="term" value="C:chromosome"/>
    <property type="evidence" value="ECO:0007669"/>
    <property type="project" value="UniProtKB-SubCell"/>
</dbReference>
<comment type="caution">
    <text evidence="20">The sequence shown here is derived from an EMBL/GenBank/DDBJ whole genome shotgun (WGS) entry which is preliminary data.</text>
</comment>
<evidence type="ECO:0000256" key="5">
    <source>
        <dbReference type="ARBA" id="ARBA00006457"/>
    </source>
</evidence>